<organism evidence="6 7">
    <name type="scientific">Trichoderma arundinaceum</name>
    <dbReference type="NCBI Taxonomy" id="490622"/>
    <lineage>
        <taxon>Eukaryota</taxon>
        <taxon>Fungi</taxon>
        <taxon>Dikarya</taxon>
        <taxon>Ascomycota</taxon>
        <taxon>Pezizomycotina</taxon>
        <taxon>Sordariomycetes</taxon>
        <taxon>Hypocreomycetidae</taxon>
        <taxon>Hypocreales</taxon>
        <taxon>Hypocreaceae</taxon>
        <taxon>Trichoderma</taxon>
    </lineage>
</organism>
<feature type="domain" description="FAD-binding" evidence="5">
    <location>
        <begin position="13"/>
        <end position="371"/>
    </location>
</feature>
<dbReference type="OrthoDB" id="2690153at2759"/>
<dbReference type="PANTHER" id="PTHR43004">
    <property type="entry name" value="TRK SYSTEM POTASSIUM UPTAKE PROTEIN"/>
    <property type="match status" value="1"/>
</dbReference>
<dbReference type="InterPro" id="IPR036188">
    <property type="entry name" value="FAD/NAD-bd_sf"/>
</dbReference>
<evidence type="ECO:0000259" key="5">
    <source>
        <dbReference type="Pfam" id="PF01494"/>
    </source>
</evidence>
<protein>
    <submittedName>
        <fullName evidence="6">Fad binding domain-containing</fullName>
    </submittedName>
</protein>
<keyword evidence="2" id="KW-0285">Flavoprotein</keyword>
<sequence>MGSVEGVMEQLDAPVLVVGGGPVGLLSAYMLSKLGIKSLLIEKYTNRLAAPKAHALCPRSLEICRQFGLDTNAMRRIGSPRDDACWVNFVTNLSGERIGVLPYERMDADVLDSTPELTVQQMIHNIPQPDFEAFVAKQLEGDPNVKIRKNVAFLSCKQKGNEVFSTLEDRATKTRCVVRSRHVMGCDGASSAVRKDLGIECEGEDGFETMMTIHFKADLRPIVGDRVGMLHWITDPACSGFIIAYDLSGNQVLISNFDASRTFLSPLYLGQIWTKDLARSTVSAALGCDAPFEVLSYRPWILSRKVAKEYRKGNVFLVGDAAHAFPPTGGLGLNSGLADAHNLAYKIAAVQKGWAGPRLLDTYEADRRQIALINSAQSIKNGKKIFSFLKTLGTAGIADVEDARANLLRSIHDPAKQGMIAEEVEGQREHFDNLGIHIGYVYGDKATPANASVFSPQFVPGARLPHAWVQPRASSQLPWPQAIDVSYAKELGPQDIKDCQYSTLDMVHVDSFTIIAESARIWGPCVQDARVKLQKRAGMAVKIRLVTLEDDFEFVDRRQADTFECQCGLSDGKAMVVRPDQHIVGIIGLGDGLDSLSGLIRGQLEL</sequence>
<dbReference type="InterPro" id="IPR002938">
    <property type="entry name" value="FAD-bd"/>
</dbReference>
<dbReference type="AlphaFoldDB" id="A0A395NF05"/>
<dbReference type="PANTHER" id="PTHR43004:SF19">
    <property type="entry name" value="BINDING MONOOXYGENASE, PUTATIVE (JCVI)-RELATED"/>
    <property type="match status" value="1"/>
</dbReference>
<evidence type="ECO:0000256" key="3">
    <source>
        <dbReference type="ARBA" id="ARBA00022827"/>
    </source>
</evidence>
<dbReference type="SUPFAM" id="SSF51905">
    <property type="entry name" value="FAD/NAD(P)-binding domain"/>
    <property type="match status" value="1"/>
</dbReference>
<dbReference type="GO" id="GO:0016709">
    <property type="term" value="F:oxidoreductase activity, acting on paired donors, with incorporation or reduction of molecular oxygen, NAD(P)H as one donor, and incorporation of one atom of oxygen"/>
    <property type="evidence" value="ECO:0007669"/>
    <property type="project" value="UniProtKB-ARBA"/>
</dbReference>
<dbReference type="Gene3D" id="3.50.50.60">
    <property type="entry name" value="FAD/NAD(P)-binding domain"/>
    <property type="match status" value="1"/>
</dbReference>
<evidence type="ECO:0000256" key="4">
    <source>
        <dbReference type="ARBA" id="ARBA00023002"/>
    </source>
</evidence>
<keyword evidence="4" id="KW-0560">Oxidoreductase</keyword>
<comment type="caution">
    <text evidence="6">The sequence shown here is derived from an EMBL/GenBank/DDBJ whole genome shotgun (WGS) entry which is preliminary data.</text>
</comment>
<dbReference type="Gene3D" id="3.30.9.10">
    <property type="entry name" value="D-Amino Acid Oxidase, subunit A, domain 2"/>
    <property type="match status" value="1"/>
</dbReference>
<dbReference type="Gene3D" id="3.40.30.120">
    <property type="match status" value="1"/>
</dbReference>
<evidence type="ECO:0000313" key="6">
    <source>
        <dbReference type="EMBL" id="RFU74708.1"/>
    </source>
</evidence>
<dbReference type="GO" id="GO:0071949">
    <property type="term" value="F:FAD binding"/>
    <property type="evidence" value="ECO:0007669"/>
    <property type="project" value="InterPro"/>
</dbReference>
<dbReference type="Proteomes" id="UP000266272">
    <property type="component" value="Unassembled WGS sequence"/>
</dbReference>
<evidence type="ECO:0000256" key="2">
    <source>
        <dbReference type="ARBA" id="ARBA00022630"/>
    </source>
</evidence>
<dbReference type="InterPro" id="IPR050641">
    <property type="entry name" value="RIFMO-like"/>
</dbReference>
<evidence type="ECO:0000256" key="1">
    <source>
        <dbReference type="ARBA" id="ARBA00001974"/>
    </source>
</evidence>
<evidence type="ECO:0000313" key="7">
    <source>
        <dbReference type="Proteomes" id="UP000266272"/>
    </source>
</evidence>
<dbReference type="PRINTS" id="PR00420">
    <property type="entry name" value="RNGMNOXGNASE"/>
</dbReference>
<proteinExistence type="predicted"/>
<keyword evidence="7" id="KW-1185">Reference proteome</keyword>
<name>A0A395NF05_TRIAR</name>
<accession>A0A395NF05</accession>
<gene>
    <name evidence="6" type="ORF">TARUN_7537</name>
</gene>
<keyword evidence="3" id="KW-0274">FAD</keyword>
<reference evidence="6 7" key="1">
    <citation type="journal article" date="2018" name="PLoS Pathog.">
        <title>Evolution of structural diversity of trichothecenes, a family of toxins produced by plant pathogenic and entomopathogenic fungi.</title>
        <authorList>
            <person name="Proctor R.H."/>
            <person name="McCormick S.P."/>
            <person name="Kim H.S."/>
            <person name="Cardoza R.E."/>
            <person name="Stanley A.M."/>
            <person name="Lindo L."/>
            <person name="Kelly A."/>
            <person name="Brown D.W."/>
            <person name="Lee T."/>
            <person name="Vaughan M.M."/>
            <person name="Alexander N.J."/>
            <person name="Busman M."/>
            <person name="Gutierrez S."/>
        </authorList>
    </citation>
    <scope>NUCLEOTIDE SEQUENCE [LARGE SCALE GENOMIC DNA]</scope>
    <source>
        <strain evidence="6 7">IBT 40837</strain>
    </source>
</reference>
<dbReference type="Pfam" id="PF01494">
    <property type="entry name" value="FAD_binding_3"/>
    <property type="match status" value="1"/>
</dbReference>
<dbReference type="STRING" id="490622.A0A395NF05"/>
<dbReference type="EMBL" id="PXOA01000507">
    <property type="protein sequence ID" value="RFU74708.1"/>
    <property type="molecule type" value="Genomic_DNA"/>
</dbReference>
<comment type="cofactor">
    <cofactor evidence="1">
        <name>FAD</name>
        <dbReference type="ChEBI" id="CHEBI:57692"/>
    </cofactor>
</comment>